<dbReference type="KEGG" id="nwa:Nwat_2345"/>
<evidence type="ECO:0000256" key="1">
    <source>
        <dbReference type="SAM" id="SignalP"/>
    </source>
</evidence>
<feature type="signal peptide" evidence="1">
    <location>
        <begin position="1"/>
        <end position="26"/>
    </location>
</feature>
<dbReference type="eggNOG" id="ENOG502ZAH9">
    <property type="taxonomic scope" value="Bacteria"/>
</dbReference>
<dbReference type="EMBL" id="CP002086">
    <property type="protein sequence ID" value="ADJ29172.1"/>
    <property type="molecule type" value="Genomic_DNA"/>
</dbReference>
<keyword evidence="1" id="KW-0732">Signal</keyword>
<reference evidence="2 3" key="1">
    <citation type="submission" date="2010-06" db="EMBL/GenBank/DDBJ databases">
        <title>Complete sequence of chromosome of Nitrosococcus watsoni C-113.</title>
        <authorList>
            <consortium name="US DOE Joint Genome Institute"/>
            <person name="Lucas S."/>
            <person name="Copeland A."/>
            <person name="Lapidus A."/>
            <person name="Cheng J.-F."/>
            <person name="Bruce D."/>
            <person name="Goodwin L."/>
            <person name="Pitluck S."/>
            <person name="Malfatti S.A."/>
            <person name="Chain P.S.G."/>
            <person name="Land M."/>
            <person name="Hauser L."/>
            <person name="Kyrpides N."/>
            <person name="Ivanova N."/>
            <person name="Cambell M.A."/>
            <person name="Heidelberg J.F."/>
            <person name="Klotz M.G."/>
            <person name="Woyke T."/>
        </authorList>
    </citation>
    <scope>NUCLEOTIDE SEQUENCE [LARGE SCALE GENOMIC DNA]</scope>
    <source>
        <strain evidence="2 3">C-113</strain>
    </source>
</reference>
<dbReference type="Proteomes" id="UP000000393">
    <property type="component" value="Chromosome"/>
</dbReference>
<dbReference type="HOGENOM" id="CLU_668419_0_0_6"/>
<evidence type="ECO:0000313" key="3">
    <source>
        <dbReference type="Proteomes" id="UP000000393"/>
    </source>
</evidence>
<feature type="chain" id="PRO_5003116721" evidence="1">
    <location>
        <begin position="27"/>
        <end position="480"/>
    </location>
</feature>
<organism evidence="2 3">
    <name type="scientific">Nitrosococcus watsoni (strain C-113)</name>
    <dbReference type="NCBI Taxonomy" id="105559"/>
    <lineage>
        <taxon>Bacteria</taxon>
        <taxon>Pseudomonadati</taxon>
        <taxon>Pseudomonadota</taxon>
        <taxon>Gammaproteobacteria</taxon>
        <taxon>Chromatiales</taxon>
        <taxon>Chromatiaceae</taxon>
        <taxon>Nitrosococcus</taxon>
    </lineage>
</organism>
<dbReference type="RefSeq" id="WP_013221243.1">
    <property type="nucleotide sequence ID" value="NC_014315.1"/>
</dbReference>
<keyword evidence="3" id="KW-1185">Reference proteome</keyword>
<proteinExistence type="predicted"/>
<accession>D8K929</accession>
<protein>
    <submittedName>
        <fullName evidence="2">Uncharacterized protein</fullName>
    </submittedName>
</protein>
<sequence length="480" mass="51650">MRKTKLATAVSMALAGSAGMLNTAQAVNVNPDGLGEVLLYPYYSVRNNQDTLIAVTNTTADVKAVKVRFLDGKNTQEVLDFNLYLSPHDIWTGIVTATENGARLTTQDTSCTVPKIPEDGVEFRNFKFGQGEPEGIDVSLDRTREGHLEVIEMGVVTDSSGFAPATAATHVNGEPADCSVLEQAWNGGDWAEDKDRNIVSNPGGLFGHGLVMNVSQGAAYAYQATALDNFFFFEPGSPFNFPSHTNPGDTLPSLESAHPRSTVFVSQQGAANIPTVVDSTWPFVDRRIDAASSVLMHNTAMNYFVTNESIGAGTDWVVTFPTKRFHHTVVDAPPLPPFIETLTPDGACEEVGLTIWDRDERTQQGGLDFSPKPPGGVNALCWETNVITFNNTSVLGSALELNVDTSSVGPDGWMRLSFVNNINDAHQLVSEEGNVFYGLPVIGFATQEYVNGVDQAGVLINYGGMFDHAFSRLVSGSGAQ</sequence>
<dbReference type="OrthoDB" id="5763254at2"/>
<gene>
    <name evidence="2" type="ordered locus">Nwat_2345</name>
</gene>
<name>D8K929_NITWC</name>
<evidence type="ECO:0000313" key="2">
    <source>
        <dbReference type="EMBL" id="ADJ29172.1"/>
    </source>
</evidence>
<dbReference type="STRING" id="105559.Nwat_2345"/>
<dbReference type="AlphaFoldDB" id="D8K929"/>